<dbReference type="CDD" id="cd00093">
    <property type="entry name" value="HTH_XRE"/>
    <property type="match status" value="1"/>
</dbReference>
<dbReference type="InterPro" id="IPR010982">
    <property type="entry name" value="Lambda_DNA-bd_dom_sf"/>
</dbReference>
<dbReference type="SUPFAM" id="SSF47413">
    <property type="entry name" value="lambda repressor-like DNA-binding domains"/>
    <property type="match status" value="1"/>
</dbReference>
<evidence type="ECO:0000259" key="1">
    <source>
        <dbReference type="PROSITE" id="PS50943"/>
    </source>
</evidence>
<dbReference type="Proteomes" id="UP000530928">
    <property type="component" value="Unassembled WGS sequence"/>
</dbReference>
<protein>
    <submittedName>
        <fullName evidence="2">Transcriptional regulator with XRE-family HTH domain</fullName>
    </submittedName>
</protein>
<reference evidence="2 3" key="1">
    <citation type="submission" date="2020-07" db="EMBL/GenBank/DDBJ databases">
        <title>Genomic Encyclopedia of Type Strains, Phase IV (KMG-IV): sequencing the most valuable type-strain genomes for metagenomic binning, comparative biology and taxonomic classification.</title>
        <authorList>
            <person name="Goeker M."/>
        </authorList>
    </citation>
    <scope>NUCLEOTIDE SEQUENCE [LARGE SCALE GENOMIC DNA]</scope>
    <source>
        <strain evidence="2 3">DSM 45533</strain>
    </source>
</reference>
<sequence length="282" mass="31684">MAGANPTLRQRQLARQLRELREQVGLNIKDVADRVLLSPGQISRIETAKRRPSLRDVRALCELYGVPDGPLMKLAREAHEQGWWQELEDVDFRPLPGLENDAVAISEYETTTIPGLLQTPDYARAIIKGYLPQIEPDVLDARVDGRMKRQEILSKANPPRYWVVLDESALHRHIGGPAVMAQQLAQVAMAAEQPHITIQVVPYTNGAHMGLDSAFMLLEFAPEASLADTVYMETLAGQIFTERPRQLERFNEVLDHLRAVALSPQESVARILAQGRWFETLA</sequence>
<organism evidence="2 3">
    <name type="scientific">Nonomuraea soli</name>
    <dbReference type="NCBI Taxonomy" id="1032476"/>
    <lineage>
        <taxon>Bacteria</taxon>
        <taxon>Bacillati</taxon>
        <taxon>Actinomycetota</taxon>
        <taxon>Actinomycetes</taxon>
        <taxon>Streptosporangiales</taxon>
        <taxon>Streptosporangiaceae</taxon>
        <taxon>Nonomuraea</taxon>
    </lineage>
</organism>
<proteinExistence type="predicted"/>
<accession>A0A7W0CKQ5</accession>
<dbReference type="AlphaFoldDB" id="A0A7W0CKQ5"/>
<dbReference type="PROSITE" id="PS50943">
    <property type="entry name" value="HTH_CROC1"/>
    <property type="match status" value="1"/>
</dbReference>
<dbReference type="InterPro" id="IPR001387">
    <property type="entry name" value="Cro/C1-type_HTH"/>
</dbReference>
<feature type="domain" description="HTH cro/C1-type" evidence="1">
    <location>
        <begin position="17"/>
        <end position="71"/>
    </location>
</feature>
<dbReference type="Pfam" id="PF19054">
    <property type="entry name" value="DUF5753"/>
    <property type="match status" value="1"/>
</dbReference>
<dbReference type="SMART" id="SM00530">
    <property type="entry name" value="HTH_XRE"/>
    <property type="match status" value="1"/>
</dbReference>
<dbReference type="InterPro" id="IPR043917">
    <property type="entry name" value="DUF5753"/>
</dbReference>
<dbReference type="GO" id="GO:0003677">
    <property type="term" value="F:DNA binding"/>
    <property type="evidence" value="ECO:0007669"/>
    <property type="project" value="InterPro"/>
</dbReference>
<dbReference type="Gene3D" id="1.10.260.40">
    <property type="entry name" value="lambda repressor-like DNA-binding domains"/>
    <property type="match status" value="1"/>
</dbReference>
<evidence type="ECO:0000313" key="2">
    <source>
        <dbReference type="EMBL" id="MBA2892984.1"/>
    </source>
</evidence>
<name>A0A7W0CKQ5_9ACTN</name>
<gene>
    <name evidence="2" type="ORF">HNR30_004338</name>
</gene>
<dbReference type="EMBL" id="JACDUR010000004">
    <property type="protein sequence ID" value="MBA2892984.1"/>
    <property type="molecule type" value="Genomic_DNA"/>
</dbReference>
<comment type="caution">
    <text evidence="2">The sequence shown here is derived from an EMBL/GenBank/DDBJ whole genome shotgun (WGS) entry which is preliminary data.</text>
</comment>
<dbReference type="RefSeq" id="WP_181611689.1">
    <property type="nucleotide sequence ID" value="NZ_BAABAM010000003.1"/>
</dbReference>
<dbReference type="Pfam" id="PF13560">
    <property type="entry name" value="HTH_31"/>
    <property type="match status" value="1"/>
</dbReference>
<keyword evidence="3" id="KW-1185">Reference proteome</keyword>
<evidence type="ECO:0000313" key="3">
    <source>
        <dbReference type="Proteomes" id="UP000530928"/>
    </source>
</evidence>